<evidence type="ECO:0000256" key="1">
    <source>
        <dbReference type="SAM" id="MobiDB-lite"/>
    </source>
</evidence>
<dbReference type="AlphaFoldDB" id="A0AAN9LLY1"/>
<dbReference type="EMBL" id="JAYMYQ010000004">
    <property type="protein sequence ID" value="KAK7338545.1"/>
    <property type="molecule type" value="Genomic_DNA"/>
</dbReference>
<accession>A0AAN9LLY1</accession>
<name>A0AAN9LLY1_CANGL</name>
<organism evidence="2 3">
    <name type="scientific">Canavalia gladiata</name>
    <name type="common">Sword bean</name>
    <name type="synonym">Dolichos gladiatus</name>
    <dbReference type="NCBI Taxonomy" id="3824"/>
    <lineage>
        <taxon>Eukaryota</taxon>
        <taxon>Viridiplantae</taxon>
        <taxon>Streptophyta</taxon>
        <taxon>Embryophyta</taxon>
        <taxon>Tracheophyta</taxon>
        <taxon>Spermatophyta</taxon>
        <taxon>Magnoliopsida</taxon>
        <taxon>eudicotyledons</taxon>
        <taxon>Gunneridae</taxon>
        <taxon>Pentapetalae</taxon>
        <taxon>rosids</taxon>
        <taxon>fabids</taxon>
        <taxon>Fabales</taxon>
        <taxon>Fabaceae</taxon>
        <taxon>Papilionoideae</taxon>
        <taxon>50 kb inversion clade</taxon>
        <taxon>NPAAA clade</taxon>
        <taxon>indigoferoid/millettioid clade</taxon>
        <taxon>Phaseoleae</taxon>
        <taxon>Canavalia</taxon>
    </lineage>
</organism>
<dbReference type="Proteomes" id="UP001367508">
    <property type="component" value="Unassembled WGS sequence"/>
</dbReference>
<reference evidence="2 3" key="1">
    <citation type="submission" date="2024-01" db="EMBL/GenBank/DDBJ databases">
        <title>The genomes of 5 underutilized Papilionoideae crops provide insights into root nodulation and disease resistanc.</title>
        <authorList>
            <person name="Jiang F."/>
        </authorList>
    </citation>
    <scope>NUCLEOTIDE SEQUENCE [LARGE SCALE GENOMIC DNA]</scope>
    <source>
        <strain evidence="2">LVBAO_FW01</strain>
        <tissue evidence="2">Leaves</tissue>
    </source>
</reference>
<proteinExistence type="predicted"/>
<evidence type="ECO:0000313" key="2">
    <source>
        <dbReference type="EMBL" id="KAK7338545.1"/>
    </source>
</evidence>
<feature type="compositionally biased region" description="Basic and acidic residues" evidence="1">
    <location>
        <begin position="82"/>
        <end position="91"/>
    </location>
</feature>
<feature type="compositionally biased region" description="Gly residues" evidence="1">
    <location>
        <begin position="152"/>
        <end position="162"/>
    </location>
</feature>
<sequence>MIGGPGTTIRRSQVCLAATVTSLKVWIEASIVGVDISGGSVTERMAESSGGSYSSSGACSPWAQYQEEASGKLRPDIELMESPELRMEKPSRSKNLPLKQGCDRRELTKPTSRAARERPGSITNIVKGEAKTARTSDALQAKLRMPDSSGGSQEGPGGKNPF</sequence>
<keyword evidence="3" id="KW-1185">Reference proteome</keyword>
<feature type="compositionally biased region" description="Basic and acidic residues" evidence="1">
    <location>
        <begin position="101"/>
        <end position="119"/>
    </location>
</feature>
<feature type="region of interest" description="Disordered" evidence="1">
    <location>
        <begin position="82"/>
        <end position="162"/>
    </location>
</feature>
<gene>
    <name evidence="2" type="ORF">VNO77_19159</name>
</gene>
<protein>
    <submittedName>
        <fullName evidence="2">Uncharacterized protein</fullName>
    </submittedName>
</protein>
<comment type="caution">
    <text evidence="2">The sequence shown here is derived from an EMBL/GenBank/DDBJ whole genome shotgun (WGS) entry which is preliminary data.</text>
</comment>
<evidence type="ECO:0000313" key="3">
    <source>
        <dbReference type="Proteomes" id="UP001367508"/>
    </source>
</evidence>